<evidence type="ECO:0000313" key="6">
    <source>
        <dbReference type="Proteomes" id="UP001470230"/>
    </source>
</evidence>
<dbReference type="Gene3D" id="3.30.40.10">
    <property type="entry name" value="Zinc/RING finger domain, C3HC4 (zinc finger)"/>
    <property type="match status" value="1"/>
</dbReference>
<dbReference type="Pfam" id="PF02891">
    <property type="entry name" value="zf-MIZ"/>
    <property type="match status" value="1"/>
</dbReference>
<keyword evidence="3" id="KW-0862">Zinc</keyword>
<reference evidence="5 6" key="1">
    <citation type="submission" date="2024-04" db="EMBL/GenBank/DDBJ databases">
        <title>Tritrichomonas musculus Genome.</title>
        <authorList>
            <person name="Alves-Ferreira E."/>
            <person name="Grigg M."/>
            <person name="Lorenzi H."/>
            <person name="Galac M."/>
        </authorList>
    </citation>
    <scope>NUCLEOTIDE SEQUENCE [LARGE SCALE GENOMIC DNA]</scope>
    <source>
        <strain evidence="5 6">EAF2021</strain>
    </source>
</reference>
<sequence length="232" mass="26569">MLPPTCCPISYEKIPHKLSSILSSPDIYHKIEYLDFLTEPYFLGISEHTADLIISSFEESAIFRFCSFDGEILPWPSTFQINICGKWIKKTTNDHSLFHYLPNGISLIGRLSIKCEIESIPFLFIIQKVRINSELLFSIPVLSGNNEIIKSQISGKKMLFPVRSKFCKHNQCVEIDEYVEYVDRKGKCPICGIPVSLSSTIVDSENHRKALIESLQSQQKSDQSLFDFNDFF</sequence>
<dbReference type="EMBL" id="JAPFFF010000003">
    <property type="protein sequence ID" value="KAK8895624.1"/>
    <property type="molecule type" value="Genomic_DNA"/>
</dbReference>
<keyword evidence="1" id="KW-0479">Metal-binding</keyword>
<evidence type="ECO:0000256" key="1">
    <source>
        <dbReference type="ARBA" id="ARBA00022723"/>
    </source>
</evidence>
<keyword evidence="2" id="KW-0863">Zinc-finger</keyword>
<proteinExistence type="predicted"/>
<dbReference type="InterPro" id="IPR004181">
    <property type="entry name" value="Znf_MIZ"/>
</dbReference>
<evidence type="ECO:0000256" key="2">
    <source>
        <dbReference type="ARBA" id="ARBA00022771"/>
    </source>
</evidence>
<evidence type="ECO:0000259" key="4">
    <source>
        <dbReference type="Pfam" id="PF02891"/>
    </source>
</evidence>
<feature type="domain" description="SP-RING-type" evidence="4">
    <location>
        <begin position="150"/>
        <end position="192"/>
    </location>
</feature>
<comment type="caution">
    <text evidence="5">The sequence shown here is derived from an EMBL/GenBank/DDBJ whole genome shotgun (WGS) entry which is preliminary data.</text>
</comment>
<evidence type="ECO:0000313" key="5">
    <source>
        <dbReference type="EMBL" id="KAK8895624.1"/>
    </source>
</evidence>
<organism evidence="5 6">
    <name type="scientific">Tritrichomonas musculus</name>
    <dbReference type="NCBI Taxonomy" id="1915356"/>
    <lineage>
        <taxon>Eukaryota</taxon>
        <taxon>Metamonada</taxon>
        <taxon>Parabasalia</taxon>
        <taxon>Tritrichomonadida</taxon>
        <taxon>Tritrichomonadidae</taxon>
        <taxon>Tritrichomonas</taxon>
    </lineage>
</organism>
<accession>A0ABR2KWX9</accession>
<gene>
    <name evidence="5" type="ORF">M9Y10_024094</name>
</gene>
<dbReference type="Proteomes" id="UP001470230">
    <property type="component" value="Unassembled WGS sequence"/>
</dbReference>
<dbReference type="InterPro" id="IPR013083">
    <property type="entry name" value="Znf_RING/FYVE/PHD"/>
</dbReference>
<name>A0ABR2KWX9_9EUKA</name>
<keyword evidence="6" id="KW-1185">Reference proteome</keyword>
<protein>
    <recommendedName>
        <fullName evidence="4">SP-RING-type domain-containing protein</fullName>
    </recommendedName>
</protein>
<evidence type="ECO:0000256" key="3">
    <source>
        <dbReference type="ARBA" id="ARBA00022833"/>
    </source>
</evidence>